<keyword evidence="2" id="KW-0396">Initiation factor</keyword>
<dbReference type="NCBIfam" id="TIGR00168">
    <property type="entry name" value="infC"/>
    <property type="match status" value="1"/>
</dbReference>
<accession>A0A7S4J002</accession>
<organism evidence="6">
    <name type="scientific">Odontella aurita</name>
    <dbReference type="NCBI Taxonomy" id="265563"/>
    <lineage>
        <taxon>Eukaryota</taxon>
        <taxon>Sar</taxon>
        <taxon>Stramenopiles</taxon>
        <taxon>Ochrophyta</taxon>
        <taxon>Bacillariophyta</taxon>
        <taxon>Mediophyceae</taxon>
        <taxon>Biddulphiophycidae</taxon>
        <taxon>Eupodiscales</taxon>
        <taxon>Odontellaceae</taxon>
        <taxon>Odontella</taxon>
    </lineage>
</organism>
<keyword evidence="3" id="KW-0648">Protein biosynthesis</keyword>
<dbReference type="Gene3D" id="3.30.110.10">
    <property type="entry name" value="Translation initiation factor 3 (IF-3), C-terminal domain"/>
    <property type="match status" value="1"/>
</dbReference>
<protein>
    <recommendedName>
        <fullName evidence="5">Translation initiation factor 3 N-terminal domain-containing protein</fullName>
    </recommendedName>
</protein>
<evidence type="ECO:0000256" key="4">
    <source>
        <dbReference type="SAM" id="MobiDB-lite"/>
    </source>
</evidence>
<dbReference type="InterPro" id="IPR036788">
    <property type="entry name" value="T_IF-3_C_sf"/>
</dbReference>
<evidence type="ECO:0000256" key="2">
    <source>
        <dbReference type="ARBA" id="ARBA00022540"/>
    </source>
</evidence>
<gene>
    <name evidence="6" type="ORF">OAUR00152_LOCUS18415</name>
</gene>
<evidence type="ECO:0000256" key="1">
    <source>
        <dbReference type="ARBA" id="ARBA00005439"/>
    </source>
</evidence>
<dbReference type="Gene3D" id="3.10.20.80">
    <property type="entry name" value="Translation initiation factor 3 (IF-3), N-terminal domain"/>
    <property type="match status" value="1"/>
</dbReference>
<name>A0A7S4J002_9STRA</name>
<evidence type="ECO:0000256" key="3">
    <source>
        <dbReference type="ARBA" id="ARBA00022917"/>
    </source>
</evidence>
<dbReference type="InterPro" id="IPR001288">
    <property type="entry name" value="Translation_initiation_fac_3"/>
</dbReference>
<feature type="region of interest" description="Disordered" evidence="4">
    <location>
        <begin position="103"/>
        <end position="128"/>
    </location>
</feature>
<dbReference type="Pfam" id="PF05198">
    <property type="entry name" value="IF3_N"/>
    <property type="match status" value="1"/>
</dbReference>
<comment type="similarity">
    <text evidence="1">Belongs to the IF-3 family.</text>
</comment>
<dbReference type="SUPFAM" id="SSF54364">
    <property type="entry name" value="Translation initiation factor IF3, N-terminal domain"/>
    <property type="match status" value="1"/>
</dbReference>
<dbReference type="GO" id="GO:0003743">
    <property type="term" value="F:translation initiation factor activity"/>
    <property type="evidence" value="ECO:0007669"/>
    <property type="project" value="UniProtKB-KW"/>
</dbReference>
<feature type="domain" description="Translation initiation factor 3 N-terminal" evidence="5">
    <location>
        <begin position="164"/>
        <end position="213"/>
    </location>
</feature>
<dbReference type="PANTHER" id="PTHR10938">
    <property type="entry name" value="TRANSLATION INITIATION FACTOR IF-3"/>
    <property type="match status" value="1"/>
</dbReference>
<dbReference type="InterPro" id="IPR036787">
    <property type="entry name" value="T_IF-3_N_sf"/>
</dbReference>
<evidence type="ECO:0000313" key="6">
    <source>
        <dbReference type="EMBL" id="CAE2245264.1"/>
    </source>
</evidence>
<dbReference type="InterPro" id="IPR019814">
    <property type="entry name" value="Translation_initiation_fac_3_N"/>
</dbReference>
<dbReference type="GO" id="GO:0043022">
    <property type="term" value="F:ribosome binding"/>
    <property type="evidence" value="ECO:0007669"/>
    <property type="project" value="TreeGrafter"/>
</dbReference>
<sequence length="318" mass="34920">MEPLMSMLKRQNLVTLTSPLSSRQLGRTMLWCSQQRGMFSICNRYASLLSAKLAVQGSSSTNICRYAYHSIGCGRNNSMQAYLQSLPVTPSVTASLTQMHRPSFSRERTFASKGKKRKGKGGKQDRGPLANEHLVSYLLRRGGGKSAESLQVRLAIDHGAGSPSDIEVVSLVGAIETSQGIGVDLVGISVDQDIPVVKAVDLNKLKYDQSKKSSPSSSNASKQVKEFKFKAGIDDNDLQRKVDNLTKYLDKGHTCKITITSNRKNLFRDKAAVVTTLDRVRDIVGDRAIEPRALRGNERGSHAVITFQPNPKARKNKT</sequence>
<dbReference type="SUPFAM" id="SSF55200">
    <property type="entry name" value="Translation initiation factor IF3, C-terminal domain"/>
    <property type="match status" value="1"/>
</dbReference>
<dbReference type="EMBL" id="HBKQ01027192">
    <property type="protein sequence ID" value="CAE2245264.1"/>
    <property type="molecule type" value="Transcribed_RNA"/>
</dbReference>
<dbReference type="GO" id="GO:0032790">
    <property type="term" value="P:ribosome disassembly"/>
    <property type="evidence" value="ECO:0007669"/>
    <property type="project" value="TreeGrafter"/>
</dbReference>
<evidence type="ECO:0000259" key="5">
    <source>
        <dbReference type="Pfam" id="PF05198"/>
    </source>
</evidence>
<dbReference type="PANTHER" id="PTHR10938:SF0">
    <property type="entry name" value="TRANSLATION INITIATION FACTOR IF-3, MITOCHONDRIAL"/>
    <property type="match status" value="1"/>
</dbReference>
<dbReference type="AlphaFoldDB" id="A0A7S4J002"/>
<proteinExistence type="inferred from homology"/>
<reference evidence="6" key="1">
    <citation type="submission" date="2021-01" db="EMBL/GenBank/DDBJ databases">
        <authorList>
            <person name="Corre E."/>
            <person name="Pelletier E."/>
            <person name="Niang G."/>
            <person name="Scheremetjew M."/>
            <person name="Finn R."/>
            <person name="Kale V."/>
            <person name="Holt S."/>
            <person name="Cochrane G."/>
            <person name="Meng A."/>
            <person name="Brown T."/>
            <person name="Cohen L."/>
        </authorList>
    </citation>
    <scope>NUCLEOTIDE SEQUENCE</scope>
    <source>
        <strain evidence="6">Isolate 1302-5</strain>
    </source>
</reference>